<gene>
    <name evidence="1" type="ORF">MBHS_02707</name>
</gene>
<protein>
    <recommendedName>
        <fullName evidence="3">Asparagine synthase</fullName>
    </recommendedName>
</protein>
<evidence type="ECO:0000313" key="2">
    <source>
        <dbReference type="Proteomes" id="UP000236724"/>
    </source>
</evidence>
<reference evidence="1 2" key="1">
    <citation type="submission" date="2016-10" db="EMBL/GenBank/DDBJ databases">
        <authorList>
            <person name="de Groot N.N."/>
        </authorList>
    </citation>
    <scope>NUCLEOTIDE SEQUENCE [LARGE SCALE GENOMIC DNA]</scope>
    <source>
        <strain evidence="1">MBHS1</strain>
    </source>
</reference>
<keyword evidence="2" id="KW-1185">Reference proteome</keyword>
<dbReference type="EMBL" id="FMSV02000509">
    <property type="protein sequence ID" value="SEH06841.1"/>
    <property type="molecule type" value="Genomic_DNA"/>
</dbReference>
<dbReference type="AlphaFoldDB" id="A0A1H6FBR0"/>
<organism evidence="1 2">
    <name type="scientific">Candidatus Venteria ishoeyi</name>
    <dbReference type="NCBI Taxonomy" id="1899563"/>
    <lineage>
        <taxon>Bacteria</taxon>
        <taxon>Pseudomonadati</taxon>
        <taxon>Pseudomonadota</taxon>
        <taxon>Gammaproteobacteria</taxon>
        <taxon>Thiotrichales</taxon>
        <taxon>Thiotrichaceae</taxon>
        <taxon>Venteria</taxon>
    </lineage>
</organism>
<dbReference type="SUPFAM" id="SSF52402">
    <property type="entry name" value="Adenine nucleotide alpha hydrolases-like"/>
    <property type="match status" value="1"/>
</dbReference>
<accession>A0A1H6FBR0</accession>
<proteinExistence type="predicted"/>
<evidence type="ECO:0008006" key="3">
    <source>
        <dbReference type="Google" id="ProtNLM"/>
    </source>
</evidence>
<sequence>MVLHWGDPARHLSPEALVKANLSGCARAVFGRSWIHYHRPTHHLTLAVDTLGLFPILIAQRAFHTYIATDALALSQLLGEQAHADDDALLELLAYGQLLGERSTLAACQHLHAATVYQIDASGNYQIAHAAPFYLPQENYSEQEALDALVAAVDLEFKRDPDALIPIGGDLESRLLLAAAYANGHRPRLLSYGTKTTPWLPQVNEIADWMGTELYTGYLDEHQFASAQISTAQLGGGEVPLNHHHALISAELVARTRGATLVNSIGAEIFCGMYYERGMPGASLPGLGTLSGFRNNRLRAAQRYAMETFNATLDPFLRAVPALEERFRQRLQLRLEVYQAQALSASQFIDAVYLGERIRRFNVAGQQLLARDYGRAHPFLDEMVLTTLAGLPLSKRLGGRFYRYALQRLNPTLAKMPVSPEHASLWCNLPPSGWSSWHSSPQSNTETPTQNMAYLRLQTALLHTGLSEAESQSGAQNLLRQSGHTQTAHYAGVLDAFVLWHLYLGQQHAACAA</sequence>
<dbReference type="Gene3D" id="3.40.50.620">
    <property type="entry name" value="HUPs"/>
    <property type="match status" value="1"/>
</dbReference>
<evidence type="ECO:0000313" key="1">
    <source>
        <dbReference type="EMBL" id="SEH06841.1"/>
    </source>
</evidence>
<dbReference type="Proteomes" id="UP000236724">
    <property type="component" value="Unassembled WGS sequence"/>
</dbReference>
<name>A0A1H6FBR0_9GAMM</name>
<dbReference type="InterPro" id="IPR014729">
    <property type="entry name" value="Rossmann-like_a/b/a_fold"/>
</dbReference>
<dbReference type="SUPFAM" id="SSF56235">
    <property type="entry name" value="N-terminal nucleophile aminohydrolases (Ntn hydrolases)"/>
    <property type="match status" value="1"/>
</dbReference>
<dbReference type="InterPro" id="IPR029055">
    <property type="entry name" value="Ntn_hydrolases_N"/>
</dbReference>